<evidence type="ECO:0000259" key="4">
    <source>
        <dbReference type="PROSITE" id="PS50995"/>
    </source>
</evidence>
<dbReference type="PANTHER" id="PTHR42756">
    <property type="entry name" value="TRANSCRIPTIONAL REGULATOR, MARR"/>
    <property type="match status" value="1"/>
</dbReference>
<dbReference type="InterPro" id="IPR036388">
    <property type="entry name" value="WH-like_DNA-bd_sf"/>
</dbReference>
<dbReference type="GO" id="GO:0003700">
    <property type="term" value="F:DNA-binding transcription factor activity"/>
    <property type="evidence" value="ECO:0007669"/>
    <property type="project" value="InterPro"/>
</dbReference>
<keyword evidence="1" id="KW-0805">Transcription regulation</keyword>
<keyword evidence="2" id="KW-0238">DNA-binding</keyword>
<name>A0A0M3DIV2_9FIRM</name>
<evidence type="ECO:0000313" key="6">
    <source>
        <dbReference type="Proteomes" id="UP000034407"/>
    </source>
</evidence>
<evidence type="ECO:0000256" key="3">
    <source>
        <dbReference type="ARBA" id="ARBA00023163"/>
    </source>
</evidence>
<keyword evidence="6" id="KW-1185">Reference proteome</keyword>
<gene>
    <name evidence="5" type="ORF">VN21_05240</name>
</gene>
<dbReference type="PANTHER" id="PTHR42756:SF1">
    <property type="entry name" value="TRANSCRIPTIONAL REPRESSOR OF EMRAB OPERON"/>
    <property type="match status" value="1"/>
</dbReference>
<dbReference type="InterPro" id="IPR036390">
    <property type="entry name" value="WH_DNA-bd_sf"/>
</dbReference>
<dbReference type="SUPFAM" id="SSF46785">
    <property type="entry name" value="Winged helix' DNA-binding domain"/>
    <property type="match status" value="1"/>
</dbReference>
<dbReference type="AlphaFoldDB" id="A0A0M3DIV2"/>
<dbReference type="Proteomes" id="UP000034407">
    <property type="component" value="Unassembled WGS sequence"/>
</dbReference>
<dbReference type="PRINTS" id="PR00598">
    <property type="entry name" value="HTHMARR"/>
</dbReference>
<evidence type="ECO:0000256" key="2">
    <source>
        <dbReference type="ARBA" id="ARBA00023125"/>
    </source>
</evidence>
<dbReference type="PROSITE" id="PS50995">
    <property type="entry name" value="HTH_MARR_2"/>
    <property type="match status" value="1"/>
</dbReference>
<dbReference type="Pfam" id="PF01047">
    <property type="entry name" value="MarR"/>
    <property type="match status" value="1"/>
</dbReference>
<accession>A0A0M3DIV2</accession>
<organism evidence="5 6">
    <name type="scientific">Paraclostridium benzoelyticum</name>
    <dbReference type="NCBI Taxonomy" id="1629550"/>
    <lineage>
        <taxon>Bacteria</taxon>
        <taxon>Bacillati</taxon>
        <taxon>Bacillota</taxon>
        <taxon>Clostridia</taxon>
        <taxon>Peptostreptococcales</taxon>
        <taxon>Peptostreptococcaceae</taxon>
        <taxon>Paraclostridium</taxon>
    </lineage>
</organism>
<dbReference type="Gene3D" id="1.10.10.10">
    <property type="entry name" value="Winged helix-like DNA-binding domain superfamily/Winged helix DNA-binding domain"/>
    <property type="match status" value="1"/>
</dbReference>
<evidence type="ECO:0000313" key="5">
    <source>
        <dbReference type="EMBL" id="KKY02071.1"/>
    </source>
</evidence>
<evidence type="ECO:0000256" key="1">
    <source>
        <dbReference type="ARBA" id="ARBA00023015"/>
    </source>
</evidence>
<keyword evidence="3" id="KW-0804">Transcription</keyword>
<dbReference type="EMBL" id="LBBT01000120">
    <property type="protein sequence ID" value="KKY02071.1"/>
    <property type="molecule type" value="Genomic_DNA"/>
</dbReference>
<dbReference type="PATRIC" id="fig|1629550.3.peg.524"/>
<comment type="caution">
    <text evidence="5">The sequence shown here is derived from an EMBL/GenBank/DDBJ whole genome shotgun (WGS) entry which is preliminary data.</text>
</comment>
<dbReference type="GO" id="GO:0003677">
    <property type="term" value="F:DNA binding"/>
    <property type="evidence" value="ECO:0007669"/>
    <property type="project" value="UniProtKB-KW"/>
</dbReference>
<dbReference type="InterPro" id="IPR023187">
    <property type="entry name" value="Tscrpt_reg_MarR-type_CS"/>
</dbReference>
<protein>
    <submittedName>
        <fullName evidence="5">MarR family transcriptional regulator</fullName>
    </submittedName>
</protein>
<feature type="domain" description="HTH marR-type" evidence="4">
    <location>
        <begin position="6"/>
        <end position="141"/>
    </location>
</feature>
<reference evidence="5 6" key="1">
    <citation type="submission" date="2015-04" db="EMBL/GenBank/DDBJ databases">
        <title>Microcin producing Clostridium sp. JC272T.</title>
        <authorList>
            <person name="Jyothsna T."/>
            <person name="Sasikala C."/>
            <person name="Ramana C."/>
        </authorList>
    </citation>
    <scope>NUCLEOTIDE SEQUENCE [LARGE SCALE GENOMIC DNA]</scope>
    <source>
        <strain evidence="5 6">JC272</strain>
    </source>
</reference>
<proteinExistence type="predicted"/>
<dbReference type="SMART" id="SM00347">
    <property type="entry name" value="HTH_MARR"/>
    <property type="match status" value="1"/>
</dbReference>
<dbReference type="InterPro" id="IPR000835">
    <property type="entry name" value="HTH_MarR-typ"/>
</dbReference>
<dbReference type="PROSITE" id="PS01117">
    <property type="entry name" value="HTH_MARR_1"/>
    <property type="match status" value="1"/>
</dbReference>
<sequence>MEVIIMSDSFEILMLIKEIYSRSMSKIEAGLSESGLTHQQIMVLKLVAHNKEINISQICNEMYLSKGTVSGIVNRLEQADYIKKVKHDNDKRNTYIQFSTKGLEFAKYFRRKSEETFGNLFDNLNEDERTEIIKSLNLLKNKLK</sequence>